<dbReference type="Gene3D" id="1.10.357.10">
    <property type="entry name" value="Tetracycline Repressor, domain 2"/>
    <property type="match status" value="1"/>
</dbReference>
<accession>A0A495D3I1</accession>
<name>A0A495D3I1_9PROT</name>
<gene>
    <name evidence="6" type="ORF">C7435_2623</name>
</gene>
<protein>
    <submittedName>
        <fullName evidence="6">TetR family transcriptional regulator</fullName>
    </submittedName>
</protein>
<dbReference type="AlphaFoldDB" id="A0A495D3I1"/>
<evidence type="ECO:0000256" key="3">
    <source>
        <dbReference type="ARBA" id="ARBA00023163"/>
    </source>
</evidence>
<dbReference type="Pfam" id="PF00440">
    <property type="entry name" value="TetR_N"/>
    <property type="match status" value="1"/>
</dbReference>
<dbReference type="PANTHER" id="PTHR30055:SF234">
    <property type="entry name" value="HTH-TYPE TRANSCRIPTIONAL REGULATOR BETI"/>
    <property type="match status" value="1"/>
</dbReference>
<evidence type="ECO:0000259" key="5">
    <source>
        <dbReference type="PROSITE" id="PS50977"/>
    </source>
</evidence>
<proteinExistence type="predicted"/>
<feature type="DNA-binding region" description="H-T-H motif" evidence="4">
    <location>
        <begin position="29"/>
        <end position="48"/>
    </location>
</feature>
<dbReference type="OrthoDB" id="9805134at2"/>
<evidence type="ECO:0000313" key="6">
    <source>
        <dbReference type="EMBL" id="RKQ95520.1"/>
    </source>
</evidence>
<dbReference type="EMBL" id="RBIM01000006">
    <property type="protein sequence ID" value="RKQ95520.1"/>
    <property type="molecule type" value="Genomic_DNA"/>
</dbReference>
<reference evidence="6 7" key="1">
    <citation type="submission" date="2018-10" db="EMBL/GenBank/DDBJ databases">
        <title>Genomic Encyclopedia of Type Strains, Phase IV (KMG-IV): sequencing the most valuable type-strain genomes for metagenomic binning, comparative biology and taxonomic classification.</title>
        <authorList>
            <person name="Goeker M."/>
        </authorList>
    </citation>
    <scope>NUCLEOTIDE SEQUENCE [LARGE SCALE GENOMIC DNA]</scope>
    <source>
        <strain evidence="6 7">DSM 4734</strain>
    </source>
</reference>
<dbReference type="PANTHER" id="PTHR30055">
    <property type="entry name" value="HTH-TYPE TRANSCRIPTIONAL REGULATOR RUTR"/>
    <property type="match status" value="1"/>
</dbReference>
<dbReference type="SUPFAM" id="SSF48498">
    <property type="entry name" value="Tetracyclin repressor-like, C-terminal domain"/>
    <property type="match status" value="1"/>
</dbReference>
<dbReference type="Proteomes" id="UP000273675">
    <property type="component" value="Unassembled WGS sequence"/>
</dbReference>
<keyword evidence="3" id="KW-0804">Transcription</keyword>
<comment type="caution">
    <text evidence="6">The sequence shown here is derived from an EMBL/GenBank/DDBJ whole genome shotgun (WGS) entry which is preliminary data.</text>
</comment>
<evidence type="ECO:0000256" key="1">
    <source>
        <dbReference type="ARBA" id="ARBA00023015"/>
    </source>
</evidence>
<dbReference type="PROSITE" id="PS50977">
    <property type="entry name" value="HTH_TETR_2"/>
    <property type="match status" value="1"/>
</dbReference>
<dbReference type="SUPFAM" id="SSF46689">
    <property type="entry name" value="Homeodomain-like"/>
    <property type="match status" value="1"/>
</dbReference>
<organism evidence="6 7">
    <name type="scientific">Maricaulis maris</name>
    <dbReference type="NCBI Taxonomy" id="74318"/>
    <lineage>
        <taxon>Bacteria</taxon>
        <taxon>Pseudomonadati</taxon>
        <taxon>Pseudomonadota</taxon>
        <taxon>Alphaproteobacteria</taxon>
        <taxon>Maricaulales</taxon>
        <taxon>Maricaulaceae</taxon>
        <taxon>Maricaulis</taxon>
    </lineage>
</organism>
<dbReference type="InterPro" id="IPR050109">
    <property type="entry name" value="HTH-type_TetR-like_transc_reg"/>
</dbReference>
<keyword evidence="2 4" id="KW-0238">DNA-binding</keyword>
<sequence>MPDDGVSTRERILRACWALLEQGQGAKTRMSDIARASGVSRQAVYLHFSTRAELLIAVTRFVDAESDIDARLAASRAATSGLERLDAFIEAWGNYIPVVHPVCRALLDMAPGDEAAKLAWDDRMSALREGCMAAVSALKADGILRDDPDDAAATDLLWTLLSVRNWESLVEGCNWPQARYIEEMKRLARQALMSTG</sequence>
<dbReference type="GO" id="GO:0003700">
    <property type="term" value="F:DNA-binding transcription factor activity"/>
    <property type="evidence" value="ECO:0007669"/>
    <property type="project" value="TreeGrafter"/>
</dbReference>
<evidence type="ECO:0000256" key="4">
    <source>
        <dbReference type="PROSITE-ProRule" id="PRU00335"/>
    </source>
</evidence>
<dbReference type="RefSeq" id="WP_121212029.1">
    <property type="nucleotide sequence ID" value="NZ_RBIM01000006.1"/>
</dbReference>
<keyword evidence="1" id="KW-0805">Transcription regulation</keyword>
<dbReference type="InterPro" id="IPR001647">
    <property type="entry name" value="HTH_TetR"/>
</dbReference>
<dbReference type="InterPro" id="IPR009057">
    <property type="entry name" value="Homeodomain-like_sf"/>
</dbReference>
<evidence type="ECO:0000256" key="2">
    <source>
        <dbReference type="ARBA" id="ARBA00023125"/>
    </source>
</evidence>
<dbReference type="GO" id="GO:0000976">
    <property type="term" value="F:transcription cis-regulatory region binding"/>
    <property type="evidence" value="ECO:0007669"/>
    <property type="project" value="TreeGrafter"/>
</dbReference>
<evidence type="ECO:0000313" key="7">
    <source>
        <dbReference type="Proteomes" id="UP000273675"/>
    </source>
</evidence>
<feature type="domain" description="HTH tetR-type" evidence="5">
    <location>
        <begin position="6"/>
        <end position="66"/>
    </location>
</feature>
<dbReference type="InterPro" id="IPR036271">
    <property type="entry name" value="Tet_transcr_reg_TetR-rel_C_sf"/>
</dbReference>